<keyword evidence="2" id="KW-1185">Reference proteome</keyword>
<proteinExistence type="predicted"/>
<name>A0ABR1ELN4_NECAM</name>
<gene>
    <name evidence="1" type="primary">Necator_chrX.g24227</name>
    <name evidence="1" type="ORF">RB195_024062</name>
</gene>
<dbReference type="EMBL" id="JAVFWL010000006">
    <property type="protein sequence ID" value="KAK6763595.1"/>
    <property type="molecule type" value="Genomic_DNA"/>
</dbReference>
<comment type="caution">
    <text evidence="1">The sequence shown here is derived from an EMBL/GenBank/DDBJ whole genome shotgun (WGS) entry which is preliminary data.</text>
</comment>
<accession>A0ABR1ELN4</accession>
<sequence>MAVRLARSVCEALRNSIEPLKNIFIFSDSQIVLSWIDKSSVKDDVGVLVRNRIKEIQKIIRSINEVGVNVFFGYVHTKNNPADAGTRGLSKDEIDRHDWWTGPSFLQQPISSWESPLFRIFDPLEPVQETEESFAFSTIHVEVEKDTQFPLFRYATLIKSQRIIAWVLRFIRRCMNGLLTLRIEAISKRVPELRQTTTFGPLTGPEIQSAKQALIRNHQLSVLSCDYIKSMSKTLKLLQDSDGIWRARGRLGKSSLGDSAKFPIFIAPKSELASKIIDHAHGLVQMYWESEAFL</sequence>
<evidence type="ECO:0000313" key="1">
    <source>
        <dbReference type="EMBL" id="KAK6763595.1"/>
    </source>
</evidence>
<reference evidence="1 2" key="1">
    <citation type="submission" date="2023-08" db="EMBL/GenBank/DDBJ databases">
        <title>A Necator americanus chromosomal reference genome.</title>
        <authorList>
            <person name="Ilik V."/>
            <person name="Petrzelkova K.J."/>
            <person name="Pardy F."/>
            <person name="Fuh T."/>
            <person name="Niatou-Singa F.S."/>
            <person name="Gouil Q."/>
            <person name="Baker L."/>
            <person name="Ritchie M.E."/>
            <person name="Jex A.R."/>
            <person name="Gazzola D."/>
            <person name="Li H."/>
            <person name="Toshio Fujiwara R."/>
            <person name="Zhan B."/>
            <person name="Aroian R.V."/>
            <person name="Pafco B."/>
            <person name="Schwarz E.M."/>
        </authorList>
    </citation>
    <scope>NUCLEOTIDE SEQUENCE [LARGE SCALE GENOMIC DNA]</scope>
    <source>
        <strain evidence="1 2">Aroian</strain>
        <tissue evidence="1">Whole animal</tissue>
    </source>
</reference>
<evidence type="ECO:0008006" key="3">
    <source>
        <dbReference type="Google" id="ProtNLM"/>
    </source>
</evidence>
<dbReference type="PANTHER" id="PTHR47331">
    <property type="entry name" value="PHD-TYPE DOMAIN-CONTAINING PROTEIN"/>
    <property type="match status" value="1"/>
</dbReference>
<evidence type="ECO:0000313" key="2">
    <source>
        <dbReference type="Proteomes" id="UP001303046"/>
    </source>
</evidence>
<dbReference type="Proteomes" id="UP001303046">
    <property type="component" value="Unassembled WGS sequence"/>
</dbReference>
<protein>
    <recommendedName>
        <fullName evidence="3">RNase H type-1 domain-containing protein</fullName>
    </recommendedName>
</protein>
<organism evidence="1 2">
    <name type="scientific">Necator americanus</name>
    <name type="common">Human hookworm</name>
    <dbReference type="NCBI Taxonomy" id="51031"/>
    <lineage>
        <taxon>Eukaryota</taxon>
        <taxon>Metazoa</taxon>
        <taxon>Ecdysozoa</taxon>
        <taxon>Nematoda</taxon>
        <taxon>Chromadorea</taxon>
        <taxon>Rhabditida</taxon>
        <taxon>Rhabditina</taxon>
        <taxon>Rhabditomorpha</taxon>
        <taxon>Strongyloidea</taxon>
        <taxon>Ancylostomatidae</taxon>
        <taxon>Bunostominae</taxon>
        <taxon>Necator</taxon>
    </lineage>
</organism>